<dbReference type="AlphaFoldDB" id="A0A6S6TQ66"/>
<keyword evidence="1" id="KW-0812">Transmembrane</keyword>
<feature type="transmembrane region" description="Helical" evidence="1">
    <location>
        <begin position="6"/>
        <end position="28"/>
    </location>
</feature>
<sequence>MTLMDIIIKVLLFFTVFYGAILIASYLGKKIREKNSLKEEDKNL</sequence>
<evidence type="ECO:0000256" key="1">
    <source>
        <dbReference type="SAM" id="Phobius"/>
    </source>
</evidence>
<organism evidence="2">
    <name type="scientific">uncultured Sulfurovum sp</name>
    <dbReference type="NCBI Taxonomy" id="269237"/>
    <lineage>
        <taxon>Bacteria</taxon>
        <taxon>Pseudomonadati</taxon>
        <taxon>Campylobacterota</taxon>
        <taxon>Epsilonproteobacteria</taxon>
        <taxon>Campylobacterales</taxon>
        <taxon>Sulfurovaceae</taxon>
        <taxon>Sulfurovum</taxon>
        <taxon>environmental samples</taxon>
    </lineage>
</organism>
<gene>
    <name evidence="2" type="ORF">HELGO_WM49170</name>
</gene>
<protein>
    <submittedName>
        <fullName evidence="2">Uncharacterized protein</fullName>
    </submittedName>
</protein>
<keyword evidence="1" id="KW-0472">Membrane</keyword>
<name>A0A6S6TQ66_9BACT</name>
<evidence type="ECO:0000313" key="2">
    <source>
        <dbReference type="EMBL" id="CAA6821544.1"/>
    </source>
</evidence>
<dbReference type="EMBL" id="CACVAZ010000142">
    <property type="protein sequence ID" value="CAA6821544.1"/>
    <property type="molecule type" value="Genomic_DNA"/>
</dbReference>
<proteinExistence type="predicted"/>
<accession>A0A6S6TQ66</accession>
<reference evidence="2" key="1">
    <citation type="submission" date="2020-01" db="EMBL/GenBank/DDBJ databases">
        <authorList>
            <person name="Meier V. D."/>
            <person name="Meier V D."/>
        </authorList>
    </citation>
    <scope>NUCLEOTIDE SEQUENCE</scope>
    <source>
        <strain evidence="2">HLG_WM_MAG_02</strain>
    </source>
</reference>
<keyword evidence="1" id="KW-1133">Transmembrane helix</keyword>